<evidence type="ECO:0000313" key="1">
    <source>
        <dbReference type="EMBL" id="MBW5482298.1"/>
    </source>
</evidence>
<dbReference type="RefSeq" id="WP_219666265.1">
    <property type="nucleotide sequence ID" value="NZ_WTFF01000052.1"/>
</dbReference>
<name>A0ABS6Z4Y9_9ACTN</name>
<keyword evidence="2" id="KW-1185">Reference proteome</keyword>
<accession>A0ABS6Z4Y9</accession>
<proteinExistence type="predicted"/>
<organism evidence="1 2">
    <name type="scientific">Streptomyces bambusae</name>
    <dbReference type="NCBI Taxonomy" id="1550616"/>
    <lineage>
        <taxon>Bacteria</taxon>
        <taxon>Bacillati</taxon>
        <taxon>Actinomycetota</taxon>
        <taxon>Actinomycetes</taxon>
        <taxon>Kitasatosporales</taxon>
        <taxon>Streptomycetaceae</taxon>
        <taxon>Streptomyces</taxon>
    </lineage>
</organism>
<dbReference type="EMBL" id="WTFF01000052">
    <property type="protein sequence ID" value="MBW5482298.1"/>
    <property type="molecule type" value="Genomic_DNA"/>
</dbReference>
<evidence type="ECO:0000313" key="2">
    <source>
        <dbReference type="Proteomes" id="UP000812013"/>
    </source>
</evidence>
<dbReference type="NCBIfam" id="TIGR04268">
    <property type="entry name" value="FxSxx-COOH"/>
    <property type="match status" value="1"/>
</dbReference>
<reference evidence="1 2" key="1">
    <citation type="submission" date="2019-12" db="EMBL/GenBank/DDBJ databases">
        <title>Genome sequence of Streptomyces bambusae.</title>
        <authorList>
            <person name="Bansal K."/>
            <person name="Choksket S."/>
            <person name="Korpole S."/>
            <person name="Patil P.B."/>
        </authorList>
    </citation>
    <scope>NUCLEOTIDE SEQUENCE [LARGE SCALE GENOMIC DNA]</scope>
    <source>
        <strain evidence="1 2">SK60</strain>
    </source>
</reference>
<sequence>MGIEGGRGVVRACAGELPDVSGWGLSELRGVGHPVLAEVIEGLVERVLRPAEVLNAFDSGVD</sequence>
<protein>
    <submittedName>
        <fullName evidence="1">FXSXX-COOH protein</fullName>
    </submittedName>
</protein>
<dbReference type="InterPro" id="IPR026334">
    <property type="entry name" value="FxSxx-COOH"/>
</dbReference>
<dbReference type="Proteomes" id="UP000812013">
    <property type="component" value="Unassembled WGS sequence"/>
</dbReference>
<comment type="caution">
    <text evidence="1">The sequence shown here is derived from an EMBL/GenBank/DDBJ whole genome shotgun (WGS) entry which is preliminary data.</text>
</comment>
<gene>
    <name evidence="1" type="primary">fxsA</name>
    <name evidence="1" type="ORF">GPJ59_10485</name>
</gene>